<dbReference type="AlphaFoldDB" id="A0A5B7H6U2"/>
<dbReference type="EMBL" id="VSRR010027782">
    <property type="protein sequence ID" value="MPC68401.1"/>
    <property type="molecule type" value="Genomic_DNA"/>
</dbReference>
<protein>
    <submittedName>
        <fullName evidence="2">Uncharacterized protein</fullName>
    </submittedName>
</protein>
<gene>
    <name evidence="2" type="ORF">E2C01_062601</name>
</gene>
<organism evidence="2 3">
    <name type="scientific">Portunus trituberculatus</name>
    <name type="common">Swimming crab</name>
    <name type="synonym">Neptunus trituberculatus</name>
    <dbReference type="NCBI Taxonomy" id="210409"/>
    <lineage>
        <taxon>Eukaryota</taxon>
        <taxon>Metazoa</taxon>
        <taxon>Ecdysozoa</taxon>
        <taxon>Arthropoda</taxon>
        <taxon>Crustacea</taxon>
        <taxon>Multicrustacea</taxon>
        <taxon>Malacostraca</taxon>
        <taxon>Eumalacostraca</taxon>
        <taxon>Eucarida</taxon>
        <taxon>Decapoda</taxon>
        <taxon>Pleocyemata</taxon>
        <taxon>Brachyura</taxon>
        <taxon>Eubrachyura</taxon>
        <taxon>Portunoidea</taxon>
        <taxon>Portunidae</taxon>
        <taxon>Portuninae</taxon>
        <taxon>Portunus</taxon>
    </lineage>
</organism>
<evidence type="ECO:0000313" key="2">
    <source>
        <dbReference type="EMBL" id="MPC68401.1"/>
    </source>
</evidence>
<sequence>MRQLHCDWLAPRLSLALLELDPRFFNVRATSCREMASMNTWRDGDRVAGNTTSGGSQEEVAELP</sequence>
<reference evidence="2 3" key="1">
    <citation type="submission" date="2019-05" db="EMBL/GenBank/DDBJ databases">
        <title>Another draft genome of Portunus trituberculatus and its Hox gene families provides insights of decapod evolution.</title>
        <authorList>
            <person name="Jeong J.-H."/>
            <person name="Song I."/>
            <person name="Kim S."/>
            <person name="Choi T."/>
            <person name="Kim D."/>
            <person name="Ryu S."/>
            <person name="Kim W."/>
        </authorList>
    </citation>
    <scope>NUCLEOTIDE SEQUENCE [LARGE SCALE GENOMIC DNA]</scope>
    <source>
        <tissue evidence="2">Muscle</tissue>
    </source>
</reference>
<keyword evidence="3" id="KW-1185">Reference proteome</keyword>
<evidence type="ECO:0000256" key="1">
    <source>
        <dbReference type="SAM" id="MobiDB-lite"/>
    </source>
</evidence>
<name>A0A5B7H6U2_PORTR</name>
<accession>A0A5B7H6U2</accession>
<dbReference type="Proteomes" id="UP000324222">
    <property type="component" value="Unassembled WGS sequence"/>
</dbReference>
<feature type="region of interest" description="Disordered" evidence="1">
    <location>
        <begin position="43"/>
        <end position="64"/>
    </location>
</feature>
<proteinExistence type="predicted"/>
<comment type="caution">
    <text evidence="2">The sequence shown here is derived from an EMBL/GenBank/DDBJ whole genome shotgun (WGS) entry which is preliminary data.</text>
</comment>
<evidence type="ECO:0000313" key="3">
    <source>
        <dbReference type="Proteomes" id="UP000324222"/>
    </source>
</evidence>